<dbReference type="AlphaFoldDB" id="A0A1Y1ZW33"/>
<dbReference type="STRING" id="1231657.A0A1Y1ZW33"/>
<proteinExistence type="inferred from homology"/>
<feature type="region of interest" description="Disordered" evidence="5">
    <location>
        <begin position="260"/>
        <end position="281"/>
    </location>
</feature>
<dbReference type="GO" id="GO:0004527">
    <property type="term" value="F:exonuclease activity"/>
    <property type="evidence" value="ECO:0007669"/>
    <property type="project" value="UniProtKB-KW"/>
</dbReference>
<dbReference type="GO" id="GO:0003676">
    <property type="term" value="F:nucleic acid binding"/>
    <property type="evidence" value="ECO:0007669"/>
    <property type="project" value="InterPro"/>
</dbReference>
<dbReference type="InterPro" id="IPR034922">
    <property type="entry name" value="REX1-like_exo"/>
</dbReference>
<dbReference type="Proteomes" id="UP000193144">
    <property type="component" value="Unassembled WGS sequence"/>
</dbReference>
<keyword evidence="3" id="KW-0378">Hydrolase</keyword>
<dbReference type="GO" id="GO:0005634">
    <property type="term" value="C:nucleus"/>
    <property type="evidence" value="ECO:0007669"/>
    <property type="project" value="TreeGrafter"/>
</dbReference>
<comment type="similarity">
    <text evidence="1">Belongs to the REXO1/REXO3 family.</text>
</comment>
<dbReference type="OrthoDB" id="3996471at2759"/>
<reference evidence="7 8" key="1">
    <citation type="submission" date="2016-07" db="EMBL/GenBank/DDBJ databases">
        <title>Pervasive Adenine N6-methylation of Active Genes in Fungi.</title>
        <authorList>
            <consortium name="DOE Joint Genome Institute"/>
            <person name="Mondo S.J."/>
            <person name="Dannebaum R.O."/>
            <person name="Kuo R.C."/>
            <person name="Labutti K."/>
            <person name="Haridas S."/>
            <person name="Kuo A."/>
            <person name="Salamov A."/>
            <person name="Ahrendt S.R."/>
            <person name="Lipzen A."/>
            <person name="Sullivan W."/>
            <person name="Andreopoulos W.B."/>
            <person name="Clum A."/>
            <person name="Lindquist E."/>
            <person name="Daum C."/>
            <person name="Ramamoorthy G.K."/>
            <person name="Gryganskyi A."/>
            <person name="Culley D."/>
            <person name="Magnuson J.K."/>
            <person name="James T.Y."/>
            <person name="O'Malley M.A."/>
            <person name="Stajich J.E."/>
            <person name="Spatafora J.W."/>
            <person name="Visel A."/>
            <person name="Grigoriev I.V."/>
        </authorList>
    </citation>
    <scope>NUCLEOTIDE SEQUENCE [LARGE SCALE GENOMIC DNA]</scope>
    <source>
        <strain evidence="7 8">CBS 115471</strain>
    </source>
</reference>
<dbReference type="PANTHER" id="PTHR12801">
    <property type="entry name" value="RNA EXONUCLEASE REXO1 / RECO3 FAMILY MEMBER-RELATED"/>
    <property type="match status" value="1"/>
</dbReference>
<dbReference type="CDD" id="cd06145">
    <property type="entry name" value="REX1_like"/>
    <property type="match status" value="1"/>
</dbReference>
<evidence type="ECO:0000256" key="3">
    <source>
        <dbReference type="ARBA" id="ARBA00022801"/>
    </source>
</evidence>
<evidence type="ECO:0000256" key="2">
    <source>
        <dbReference type="ARBA" id="ARBA00022722"/>
    </source>
</evidence>
<gene>
    <name evidence="7" type="ORF">BCR34DRAFT_233677</name>
</gene>
<dbReference type="EMBL" id="MCFA01000033">
    <property type="protein sequence ID" value="ORY14452.1"/>
    <property type="molecule type" value="Genomic_DNA"/>
</dbReference>
<keyword evidence="2" id="KW-0540">Nuclease</keyword>
<accession>A0A1Y1ZW33</accession>
<name>A0A1Y1ZW33_9PLEO</name>
<evidence type="ECO:0000256" key="5">
    <source>
        <dbReference type="SAM" id="MobiDB-lite"/>
    </source>
</evidence>
<dbReference type="SMART" id="SM00479">
    <property type="entry name" value="EXOIII"/>
    <property type="match status" value="1"/>
</dbReference>
<dbReference type="InterPro" id="IPR036397">
    <property type="entry name" value="RNaseH_sf"/>
</dbReference>
<sequence length="682" mass="75153">MWPTTPNFTAFSSIPCPSLSTHNQCELPFCVFNHQVARPPVSQPSGATNALSIEEDREAKRVRLDDGTKKPLLSANRTSVRTAVPPSSIAVPKPKPAQTPVNTDASSINHAAGRTSIIPTHLPSPATKRQVTKSATRPISPPPKSSISKVVVSETAVSLTPRKLAKDPAGFTRRLTLLRALHKYMTALNNKVMKRNRPEDKEYVLSDNQIKKIAVEEESRIATQHGSVYENILKNRLMTLNKMSLDDWIKARKEEVIREKAKEDGVKPEKPMRNPAEPVDTGLTPKEEVIFLTRLIAKMDGMDLHGYVTTQFDEVQLEAARAGVGASDSWEVCDRCSTRFQVFPDRRAEDGALTSGGTCTYHWGRRVFPKKPRGALAEPTRLSCCHEPVGTPGCTTHSTHVFKVSEPKRLATIMPFVETPQNDKAEPFLAICFDCEMGYTTVGLELMRLTAVSWPTHKPVIDVLVRPLGQILDVNQRFSGISPKQYFNAIPYDATNPTLDPKNLQIMESPYAARGLLLSIISPSTPLLGHALENDLNSIRLIHPTLVDTVFLYPHFKGLPLRQALRQLAKTHLNLDIQQAGAAGHDSFEDARATGELVRLKVANEWKKLKNEGWSIQNDGVYPPLPAEAPPSGGHMAPPAPAMIDPLANAPKGLKKRGTKRKLSQFDGTTDEDSDIEIIGST</sequence>
<comment type="caution">
    <text evidence="7">The sequence shown here is derived from an EMBL/GenBank/DDBJ whole genome shotgun (WGS) entry which is preliminary data.</text>
</comment>
<organism evidence="7 8">
    <name type="scientific">Clohesyomyces aquaticus</name>
    <dbReference type="NCBI Taxonomy" id="1231657"/>
    <lineage>
        <taxon>Eukaryota</taxon>
        <taxon>Fungi</taxon>
        <taxon>Dikarya</taxon>
        <taxon>Ascomycota</taxon>
        <taxon>Pezizomycotina</taxon>
        <taxon>Dothideomycetes</taxon>
        <taxon>Pleosporomycetidae</taxon>
        <taxon>Pleosporales</taxon>
        <taxon>Lindgomycetaceae</taxon>
        <taxon>Clohesyomyces</taxon>
    </lineage>
</organism>
<dbReference type="Gene3D" id="3.30.420.10">
    <property type="entry name" value="Ribonuclease H-like superfamily/Ribonuclease H"/>
    <property type="match status" value="1"/>
</dbReference>
<feature type="region of interest" description="Disordered" evidence="5">
    <location>
        <begin position="77"/>
        <end position="103"/>
    </location>
</feature>
<evidence type="ECO:0000259" key="6">
    <source>
        <dbReference type="SMART" id="SM00479"/>
    </source>
</evidence>
<dbReference type="PANTHER" id="PTHR12801:SF112">
    <property type="entry name" value="RNA EXONUCLEASE 3"/>
    <property type="match status" value="1"/>
</dbReference>
<feature type="region of interest" description="Disordered" evidence="5">
    <location>
        <begin position="627"/>
        <end position="682"/>
    </location>
</feature>
<dbReference type="InterPro" id="IPR013520">
    <property type="entry name" value="Ribonucl_H"/>
</dbReference>
<dbReference type="InterPro" id="IPR047021">
    <property type="entry name" value="REXO1/3/4-like"/>
</dbReference>
<feature type="compositionally biased region" description="Basic residues" evidence="5">
    <location>
        <begin position="653"/>
        <end position="663"/>
    </location>
</feature>
<evidence type="ECO:0000313" key="7">
    <source>
        <dbReference type="EMBL" id="ORY14452.1"/>
    </source>
</evidence>
<keyword evidence="4" id="KW-0269">Exonuclease</keyword>
<dbReference type="InterPro" id="IPR012337">
    <property type="entry name" value="RNaseH-like_sf"/>
</dbReference>
<feature type="domain" description="Exonuclease" evidence="6">
    <location>
        <begin position="429"/>
        <end position="607"/>
    </location>
</feature>
<evidence type="ECO:0000256" key="1">
    <source>
        <dbReference type="ARBA" id="ARBA00006357"/>
    </source>
</evidence>
<evidence type="ECO:0000256" key="4">
    <source>
        <dbReference type="ARBA" id="ARBA00022839"/>
    </source>
</evidence>
<feature type="compositionally biased region" description="Basic and acidic residues" evidence="5">
    <location>
        <begin position="260"/>
        <end position="272"/>
    </location>
</feature>
<dbReference type="SUPFAM" id="SSF53098">
    <property type="entry name" value="Ribonuclease H-like"/>
    <property type="match status" value="1"/>
</dbReference>
<evidence type="ECO:0000313" key="8">
    <source>
        <dbReference type="Proteomes" id="UP000193144"/>
    </source>
</evidence>
<keyword evidence="8" id="KW-1185">Reference proteome</keyword>
<protein>
    <recommendedName>
        <fullName evidence="6">Exonuclease domain-containing protein</fullName>
    </recommendedName>
</protein>